<accession>A0ABV9QXM5</accession>
<comment type="caution">
    <text evidence="2">The sequence shown here is derived from an EMBL/GenBank/DDBJ whole genome shotgun (WGS) entry which is preliminary data.</text>
</comment>
<feature type="compositionally biased region" description="Low complexity" evidence="1">
    <location>
        <begin position="223"/>
        <end position="239"/>
    </location>
</feature>
<feature type="compositionally biased region" description="Low complexity" evidence="1">
    <location>
        <begin position="269"/>
        <end position="279"/>
    </location>
</feature>
<evidence type="ECO:0000313" key="2">
    <source>
        <dbReference type="EMBL" id="MFC4822123.1"/>
    </source>
</evidence>
<evidence type="ECO:0000256" key="1">
    <source>
        <dbReference type="SAM" id="MobiDB-lite"/>
    </source>
</evidence>
<dbReference type="Proteomes" id="UP001595886">
    <property type="component" value="Unassembled WGS sequence"/>
</dbReference>
<dbReference type="RefSeq" id="WP_380022403.1">
    <property type="nucleotide sequence ID" value="NZ_JBHSHD010000015.1"/>
</dbReference>
<feature type="compositionally biased region" description="Basic and acidic residues" evidence="1">
    <location>
        <begin position="19"/>
        <end position="40"/>
    </location>
</feature>
<gene>
    <name evidence="2" type="ORF">ACFO6Q_17490</name>
</gene>
<dbReference type="EMBL" id="JBHSHD010000015">
    <property type="protein sequence ID" value="MFC4822123.1"/>
    <property type="molecule type" value="Genomic_DNA"/>
</dbReference>
<organism evidence="2 3">
    <name type="scientific">Dokdonella ginsengisoli</name>
    <dbReference type="NCBI Taxonomy" id="363846"/>
    <lineage>
        <taxon>Bacteria</taxon>
        <taxon>Pseudomonadati</taxon>
        <taxon>Pseudomonadota</taxon>
        <taxon>Gammaproteobacteria</taxon>
        <taxon>Lysobacterales</taxon>
        <taxon>Rhodanobacteraceae</taxon>
        <taxon>Dokdonella</taxon>
    </lineage>
</organism>
<proteinExistence type="predicted"/>
<feature type="compositionally biased region" description="Basic and acidic residues" evidence="1">
    <location>
        <begin position="134"/>
        <end position="146"/>
    </location>
</feature>
<reference evidence="3" key="1">
    <citation type="journal article" date="2019" name="Int. J. Syst. Evol. Microbiol.">
        <title>The Global Catalogue of Microorganisms (GCM) 10K type strain sequencing project: providing services to taxonomists for standard genome sequencing and annotation.</title>
        <authorList>
            <consortium name="The Broad Institute Genomics Platform"/>
            <consortium name="The Broad Institute Genome Sequencing Center for Infectious Disease"/>
            <person name="Wu L."/>
            <person name="Ma J."/>
        </authorList>
    </citation>
    <scope>NUCLEOTIDE SEQUENCE [LARGE SCALE GENOMIC DNA]</scope>
    <source>
        <strain evidence="3">CCUG 30340</strain>
    </source>
</reference>
<evidence type="ECO:0000313" key="3">
    <source>
        <dbReference type="Proteomes" id="UP001595886"/>
    </source>
</evidence>
<protein>
    <submittedName>
        <fullName evidence="2">Type III secretion HpaP family protein</fullName>
    </submittedName>
</protein>
<sequence length="386" mass="40540">MLINNDVQSSQAAHRQRRLAADEKLRTDRASNEAVAREGAARQAGEAPTREEVAQFRGLMQGNPSQRPAETGKPQARDAQATAQAGETPKFDGELAGLSTAERFRTLMQRAFAQVGEQGANEAGKGEQPASPPRETRTAEPERRDAAPNAAQSQNPDAQRTAGADRQRPATGAETPVPRDGAKSASSDGTAVDGKPRAGEHKRTADSGDAESAQTLARKAADGEAQVGAAARSARSSGGSEDGEGLDAGTAQAGPGSTPTPMPTEMASAPTQPQTLTGAPQQAAAASANLAPALAELVQKHVRQMLVSDPRGGRGGRSREVLLRMQNDVLPGTDLWLTQTENGWQLRADVRSRDAYDTLLANQEELVQRFAEGSLGKLTIEPVFHA</sequence>
<feature type="region of interest" description="Disordered" evidence="1">
    <location>
        <begin position="1"/>
        <end position="279"/>
    </location>
</feature>
<feature type="compositionally biased region" description="Polar residues" evidence="1">
    <location>
        <begin position="1"/>
        <end position="13"/>
    </location>
</feature>
<feature type="compositionally biased region" description="Basic and acidic residues" evidence="1">
    <location>
        <begin position="194"/>
        <end position="206"/>
    </location>
</feature>
<keyword evidence="3" id="KW-1185">Reference proteome</keyword>
<name>A0ABV9QXM5_9GAMM</name>